<protein>
    <submittedName>
        <fullName evidence="3">LytR/AlgR family response regulator transcription factor</fullName>
    </submittedName>
</protein>
<evidence type="ECO:0000259" key="2">
    <source>
        <dbReference type="PROSITE" id="PS50930"/>
    </source>
</evidence>
<dbReference type="PANTHER" id="PTHR37299:SF1">
    <property type="entry name" value="STAGE 0 SPORULATION PROTEIN A HOMOLOG"/>
    <property type="match status" value="1"/>
</dbReference>
<comment type="caution">
    <text evidence="3">The sequence shown here is derived from an EMBL/GenBank/DDBJ whole genome shotgun (WGS) entry which is preliminary data.</text>
</comment>
<dbReference type="PROSITE" id="PS50930">
    <property type="entry name" value="HTH_LYTTR"/>
    <property type="match status" value="1"/>
</dbReference>
<feature type="transmembrane region" description="Helical" evidence="1">
    <location>
        <begin position="79"/>
        <end position="97"/>
    </location>
</feature>
<dbReference type="InterPro" id="IPR007492">
    <property type="entry name" value="LytTR_DNA-bd_dom"/>
</dbReference>
<name>A0ABW9JIY9_9SPHI</name>
<proteinExistence type="predicted"/>
<feature type="transmembrane region" description="Helical" evidence="1">
    <location>
        <begin position="12"/>
        <end position="31"/>
    </location>
</feature>
<evidence type="ECO:0000313" key="4">
    <source>
        <dbReference type="Proteomes" id="UP001517367"/>
    </source>
</evidence>
<keyword evidence="1" id="KW-0812">Transmembrane</keyword>
<dbReference type="RefSeq" id="WP_138728207.1">
    <property type="nucleotide sequence ID" value="NZ_SRMP02000012.1"/>
</dbReference>
<gene>
    <name evidence="3" type="ORF">E5L68_009420</name>
</gene>
<evidence type="ECO:0000256" key="1">
    <source>
        <dbReference type="SAM" id="Phobius"/>
    </source>
</evidence>
<keyword evidence="1" id="KW-1133">Transmembrane helix</keyword>
<dbReference type="EMBL" id="SRMP02000012">
    <property type="protein sequence ID" value="MFN0291614.1"/>
    <property type="molecule type" value="Genomic_DNA"/>
</dbReference>
<evidence type="ECO:0000313" key="3">
    <source>
        <dbReference type="EMBL" id="MFN0291614.1"/>
    </source>
</evidence>
<dbReference type="Gene3D" id="2.40.50.1020">
    <property type="entry name" value="LytTr DNA-binding domain"/>
    <property type="match status" value="1"/>
</dbReference>
<dbReference type="PANTHER" id="PTHR37299">
    <property type="entry name" value="TRANSCRIPTIONAL REGULATOR-RELATED"/>
    <property type="match status" value="1"/>
</dbReference>
<keyword evidence="4" id="KW-1185">Reference proteome</keyword>
<reference evidence="3 4" key="1">
    <citation type="submission" date="2024-12" db="EMBL/GenBank/DDBJ databases">
        <authorList>
            <person name="Hu S."/>
        </authorList>
    </citation>
    <scope>NUCLEOTIDE SEQUENCE [LARGE SCALE GENOMIC DNA]</scope>
    <source>
        <strain evidence="3 4">P-25</strain>
    </source>
</reference>
<organism evidence="3 4">
    <name type="scientific">Pedobacter helvus</name>
    <dbReference type="NCBI Taxonomy" id="2563444"/>
    <lineage>
        <taxon>Bacteria</taxon>
        <taxon>Pseudomonadati</taxon>
        <taxon>Bacteroidota</taxon>
        <taxon>Sphingobacteriia</taxon>
        <taxon>Sphingobacteriales</taxon>
        <taxon>Sphingobacteriaceae</taxon>
        <taxon>Pedobacter</taxon>
    </lineage>
</organism>
<dbReference type="SMART" id="SM00850">
    <property type="entry name" value="LytTR"/>
    <property type="match status" value="1"/>
</dbReference>
<feature type="domain" description="HTH LytTR-type" evidence="2">
    <location>
        <begin position="162"/>
        <end position="271"/>
    </location>
</feature>
<dbReference type="Proteomes" id="UP001517367">
    <property type="component" value="Unassembled WGS sequence"/>
</dbReference>
<dbReference type="InterPro" id="IPR046947">
    <property type="entry name" value="LytR-like"/>
</dbReference>
<accession>A0ABW9JIY9</accession>
<feature type="transmembrane region" description="Helical" evidence="1">
    <location>
        <begin position="117"/>
        <end position="139"/>
    </location>
</feature>
<dbReference type="Pfam" id="PF04397">
    <property type="entry name" value="LytTR"/>
    <property type="match status" value="1"/>
</dbReference>
<sequence>MKSNNSNYYHDLIWMPFLIILMRSFDILIVYPDAFLTLRFFKTLAEDTLVTTLCWYAMRSYVIWLDQVYPFQKNIAQRIILQVPAALVINCGLLLMINETIQHYYYQKPTPTVVYTHHIWVYAIWTLLQNAIYITLGLLRAFKSFETTPSDVKLPLAQPNKLAIKLGNKEFYVAFSNISYCTVTDHLTAVHTNHEETFIIEKSLDQLTALLPAQDFFRVNRQFIIHKSLVKSLEKQENGKVKLCLKEAAKLPPSVSVSRIKAPSLKKWLKQQAA</sequence>
<keyword evidence="1" id="KW-0472">Membrane</keyword>